<protein>
    <submittedName>
        <fullName evidence="6">Influenza virus NS1A-binding protein homolog</fullName>
    </submittedName>
</protein>
<dbReference type="PANTHER" id="PTHR45632:SF26">
    <property type="entry name" value="BTB DOMAIN-CONTAINING PROTEIN"/>
    <property type="match status" value="1"/>
</dbReference>
<organism evidence="6">
    <name type="scientific">Phallusia mammillata</name>
    <dbReference type="NCBI Taxonomy" id="59560"/>
    <lineage>
        <taxon>Eukaryota</taxon>
        <taxon>Metazoa</taxon>
        <taxon>Chordata</taxon>
        <taxon>Tunicata</taxon>
        <taxon>Ascidiacea</taxon>
        <taxon>Phlebobranchia</taxon>
        <taxon>Ascidiidae</taxon>
        <taxon>Phallusia</taxon>
    </lineage>
</organism>
<dbReference type="Pfam" id="PF01344">
    <property type="entry name" value="Kelch_1"/>
    <property type="match status" value="6"/>
</dbReference>
<dbReference type="PANTHER" id="PTHR45632">
    <property type="entry name" value="LD33804P"/>
    <property type="match status" value="1"/>
</dbReference>
<dbReference type="AlphaFoldDB" id="A0A6F9DEX5"/>
<dbReference type="PROSITE" id="PS50097">
    <property type="entry name" value="BTB"/>
    <property type="match status" value="1"/>
</dbReference>
<evidence type="ECO:0000256" key="3">
    <source>
        <dbReference type="SAM" id="MobiDB-lite"/>
    </source>
</evidence>
<evidence type="ECO:0000313" key="6">
    <source>
        <dbReference type="EMBL" id="CAB3257534.1"/>
    </source>
</evidence>
<name>A0A6F9DEX5_9ASCI</name>
<feature type="region of interest" description="Disordered" evidence="3">
    <location>
        <begin position="449"/>
        <end position="490"/>
    </location>
</feature>
<dbReference type="InterPro" id="IPR000210">
    <property type="entry name" value="BTB/POZ_dom"/>
</dbReference>
<feature type="domain" description="BTB" evidence="5">
    <location>
        <begin position="221"/>
        <end position="293"/>
    </location>
</feature>
<feature type="region of interest" description="Disordered" evidence="3">
    <location>
        <begin position="155"/>
        <end position="174"/>
    </location>
</feature>
<dbReference type="SMART" id="SM00612">
    <property type="entry name" value="Kelch"/>
    <property type="match status" value="6"/>
</dbReference>
<dbReference type="InterPro" id="IPR015915">
    <property type="entry name" value="Kelch-typ_b-propeller"/>
</dbReference>
<dbReference type="EMBL" id="LR786090">
    <property type="protein sequence ID" value="CAB3257534.1"/>
    <property type="molecule type" value="mRNA"/>
</dbReference>
<dbReference type="Gene3D" id="2.120.10.80">
    <property type="entry name" value="Kelch-type beta propeller"/>
    <property type="match status" value="2"/>
</dbReference>
<evidence type="ECO:0000256" key="4">
    <source>
        <dbReference type="SAM" id="SignalP"/>
    </source>
</evidence>
<gene>
    <name evidence="6" type="primary">Ivns1abp-003</name>
</gene>
<dbReference type="InterPro" id="IPR011333">
    <property type="entry name" value="SKP1/BTB/POZ_sf"/>
</dbReference>
<reference evidence="6" key="1">
    <citation type="submission" date="2020-04" db="EMBL/GenBank/DDBJ databases">
        <authorList>
            <person name="Neveu A P."/>
        </authorList>
    </citation>
    <scope>NUCLEOTIDE SEQUENCE</scope>
    <source>
        <tissue evidence="6">Whole embryo</tissue>
    </source>
</reference>
<keyword evidence="4" id="KW-0732">Signal</keyword>
<dbReference type="SUPFAM" id="SSF54695">
    <property type="entry name" value="POZ domain"/>
    <property type="match status" value="1"/>
</dbReference>
<accession>A0A6F9DEX5</accession>
<evidence type="ECO:0000256" key="1">
    <source>
        <dbReference type="ARBA" id="ARBA00022441"/>
    </source>
</evidence>
<feature type="compositionally biased region" description="Basic and acidic residues" evidence="3">
    <location>
        <begin position="479"/>
        <end position="490"/>
    </location>
</feature>
<keyword evidence="2" id="KW-0677">Repeat</keyword>
<feature type="compositionally biased region" description="Low complexity" evidence="3">
    <location>
        <begin position="466"/>
        <end position="478"/>
    </location>
</feature>
<sequence>MRHLGLFLLVNANFSAALQHKLQVYFSITCFQINYLNTMDTTNGTTNHPDSKPTLEKPNINGCILKSTILNDTTNHFEAHAVSNFANGKIDAKSSLKMNGENHDHGCDLPTCEKADITLTDDVVMKNGHGCIDGLPFDSLSLVSSEDCELSSKGNLHRKLNSSSDDGSDESDFEDDASLSTARKVYNKKCRMLSILEWSDETHNEETIHHLNVFRKNRQFCDLVIQVGGKEFYCHRVVLGSMSRAIYNELCSGEQESGPVARIPLNTAQHSWIPDAVEILIEYMYTSKLVVPSNLVMAVYKACCQLGIDRLTPICRRHIVSELCVDESVATRRLASSVADIELRGFVDSFIEENFESVVTCNDFLSLPRIKMEITVSASSNLVGCLALGFRDGVLCSSALSWIYEHIQQKGGQYLEELTEQVQKVTSDELQNSVSVCTGMASRKFSLDSDRGWQSDVSGRHVMPHSTRLSRSSSMDSLKSSDSEEGTAHLESKLDGEWKVIACNQTPDHMAALCCVGDVLCTLTIHLPPMGDLQNGHSNDSGSHHSNFSSSSTSCTSSVGSVSHLCPLNQARCGAGVTALNGKIYAAGGFNKSECLDSVECFDSSANRWSMVCHMNAKRGRFSVAVLGNHLYAVGGSSGSQNQITVERYDPERDVWSHVAQLLSRCSESGVAVLGDLLYCVGGVQQSSGVAGMKVCQVYDPQKDQWEYRSSMHTGRSSLGVAALGGFLYAAGGSDGWTCLASTERYDPSSQSWAPVASLSAPRRGLGMISHNGAIYCVGGFDGQAFLASVERYSPDEGDVWCHVSASLNLPRNNAGLASVNGNLFVVGGYSGRHFLTSVEIFDEASNEWTNHDNQVALGSNAAVENDSS</sequence>
<dbReference type="PRINTS" id="PR00501">
    <property type="entry name" value="KELCHREPEAT"/>
</dbReference>
<dbReference type="Gene3D" id="1.25.40.420">
    <property type="match status" value="1"/>
</dbReference>
<evidence type="ECO:0000256" key="2">
    <source>
        <dbReference type="ARBA" id="ARBA00022737"/>
    </source>
</evidence>
<evidence type="ECO:0000259" key="5">
    <source>
        <dbReference type="PROSITE" id="PS50097"/>
    </source>
</evidence>
<feature type="signal peptide" evidence="4">
    <location>
        <begin position="1"/>
        <end position="17"/>
    </location>
</feature>
<dbReference type="Pfam" id="PF00651">
    <property type="entry name" value="BTB"/>
    <property type="match status" value="1"/>
</dbReference>
<keyword evidence="1" id="KW-0880">Kelch repeat</keyword>
<dbReference type="SUPFAM" id="SSF117281">
    <property type="entry name" value="Kelch motif"/>
    <property type="match status" value="2"/>
</dbReference>
<feature type="chain" id="PRO_5026304733" evidence="4">
    <location>
        <begin position="18"/>
        <end position="869"/>
    </location>
</feature>
<dbReference type="InterPro" id="IPR006652">
    <property type="entry name" value="Kelch_1"/>
</dbReference>
<dbReference type="SMART" id="SM00225">
    <property type="entry name" value="BTB"/>
    <property type="match status" value="1"/>
</dbReference>
<proteinExistence type="evidence at transcript level"/>
<dbReference type="Gene3D" id="3.30.710.10">
    <property type="entry name" value="Potassium Channel Kv1.1, Chain A"/>
    <property type="match status" value="1"/>
</dbReference>